<name>A0A6N9YS28_9ACTN</name>
<dbReference type="PANTHER" id="PTHR30204">
    <property type="entry name" value="REDOX-CYCLING DRUG-SENSING TRANSCRIPTIONAL ACTIVATOR SOXR"/>
    <property type="match status" value="1"/>
</dbReference>
<dbReference type="Pfam" id="PF09278">
    <property type="entry name" value="MerR-DNA-bind"/>
    <property type="match status" value="1"/>
</dbReference>
<dbReference type="SMART" id="SM00422">
    <property type="entry name" value="HTH_MERR"/>
    <property type="match status" value="1"/>
</dbReference>
<gene>
    <name evidence="9" type="primary">soxR</name>
    <name evidence="9" type="ORF">G1H11_20870</name>
</gene>
<dbReference type="GO" id="GO:0046872">
    <property type="term" value="F:metal ion binding"/>
    <property type="evidence" value="ECO:0007669"/>
    <property type="project" value="UniProtKB-KW"/>
</dbReference>
<dbReference type="SUPFAM" id="SSF46955">
    <property type="entry name" value="Putative DNA-binding domain"/>
    <property type="match status" value="1"/>
</dbReference>
<accession>A0A6N9YS28</accession>
<dbReference type="Gene3D" id="1.10.1660.10">
    <property type="match status" value="1"/>
</dbReference>
<evidence type="ECO:0000256" key="2">
    <source>
        <dbReference type="ARBA" id="ARBA00022723"/>
    </source>
</evidence>
<keyword evidence="2" id="KW-0479">Metal-binding</keyword>
<dbReference type="GO" id="GO:0003700">
    <property type="term" value="F:DNA-binding transcription factor activity"/>
    <property type="evidence" value="ECO:0007669"/>
    <property type="project" value="InterPro"/>
</dbReference>
<dbReference type="GO" id="GO:0051537">
    <property type="term" value="F:2 iron, 2 sulfur cluster binding"/>
    <property type="evidence" value="ECO:0007669"/>
    <property type="project" value="UniProtKB-KW"/>
</dbReference>
<evidence type="ECO:0000313" key="9">
    <source>
        <dbReference type="EMBL" id="NED97755.1"/>
    </source>
</evidence>
<evidence type="ECO:0000256" key="6">
    <source>
        <dbReference type="ARBA" id="ARBA00023125"/>
    </source>
</evidence>
<evidence type="ECO:0000256" key="7">
    <source>
        <dbReference type="ARBA" id="ARBA00023163"/>
    </source>
</evidence>
<dbReference type="GO" id="GO:0006979">
    <property type="term" value="P:response to oxidative stress"/>
    <property type="evidence" value="ECO:0007669"/>
    <property type="project" value="InterPro"/>
</dbReference>
<dbReference type="PANTHER" id="PTHR30204:SF0">
    <property type="entry name" value="REDOX-SENSITIVE TRANSCRIPTIONAL ACTIVATOR SOXR"/>
    <property type="match status" value="1"/>
</dbReference>
<dbReference type="GO" id="GO:0003677">
    <property type="term" value="F:DNA binding"/>
    <property type="evidence" value="ECO:0007669"/>
    <property type="project" value="UniProtKB-KW"/>
</dbReference>
<evidence type="ECO:0000256" key="5">
    <source>
        <dbReference type="ARBA" id="ARBA00023015"/>
    </source>
</evidence>
<feature type="domain" description="HTH merR-type" evidence="8">
    <location>
        <begin position="10"/>
        <end position="78"/>
    </location>
</feature>
<keyword evidence="7" id="KW-0804">Transcription</keyword>
<evidence type="ECO:0000256" key="1">
    <source>
        <dbReference type="ARBA" id="ARBA00022714"/>
    </source>
</evidence>
<evidence type="ECO:0000313" key="10">
    <source>
        <dbReference type="Proteomes" id="UP000469185"/>
    </source>
</evidence>
<evidence type="ECO:0000259" key="8">
    <source>
        <dbReference type="PROSITE" id="PS50937"/>
    </source>
</evidence>
<dbReference type="PRINTS" id="PR00040">
    <property type="entry name" value="HTHMERR"/>
</dbReference>
<protein>
    <submittedName>
        <fullName evidence="9">Redox-sensitive transcriptional activator SoxR</fullName>
    </submittedName>
</protein>
<reference evidence="9 10" key="1">
    <citation type="submission" date="2020-02" db="EMBL/GenBank/DDBJ databases">
        <authorList>
            <person name="Li X.-J."/>
            <person name="Feng X.-M."/>
        </authorList>
    </citation>
    <scope>NUCLEOTIDE SEQUENCE [LARGE SCALE GENOMIC DNA]</scope>
    <source>
        <strain evidence="9 10">CGMCC 4.7225</strain>
    </source>
</reference>
<keyword evidence="3" id="KW-0408">Iron</keyword>
<dbReference type="RefSeq" id="WP_163820528.1">
    <property type="nucleotide sequence ID" value="NZ_JAAGOB010000013.1"/>
</dbReference>
<keyword evidence="6" id="KW-0238">DNA-binding</keyword>
<evidence type="ECO:0000256" key="4">
    <source>
        <dbReference type="ARBA" id="ARBA00023014"/>
    </source>
</evidence>
<dbReference type="EMBL" id="JAAGOB010000013">
    <property type="protein sequence ID" value="NED97755.1"/>
    <property type="molecule type" value="Genomic_DNA"/>
</dbReference>
<dbReference type="NCBIfam" id="TIGR01950">
    <property type="entry name" value="SoxR"/>
    <property type="match status" value="1"/>
</dbReference>
<proteinExistence type="predicted"/>
<dbReference type="InterPro" id="IPR009061">
    <property type="entry name" value="DNA-bd_dom_put_sf"/>
</dbReference>
<dbReference type="InterPro" id="IPR000551">
    <property type="entry name" value="MerR-type_HTH_dom"/>
</dbReference>
<dbReference type="CDD" id="cd01110">
    <property type="entry name" value="HTH_SoxR"/>
    <property type="match status" value="1"/>
</dbReference>
<keyword evidence="1" id="KW-0001">2Fe-2S</keyword>
<organism evidence="9 10">
    <name type="scientific">Phytoactinopolyspora alkaliphila</name>
    <dbReference type="NCBI Taxonomy" id="1783498"/>
    <lineage>
        <taxon>Bacteria</taxon>
        <taxon>Bacillati</taxon>
        <taxon>Actinomycetota</taxon>
        <taxon>Actinomycetes</taxon>
        <taxon>Jiangellales</taxon>
        <taxon>Jiangellaceae</taxon>
        <taxon>Phytoactinopolyspora</taxon>
    </lineage>
</organism>
<dbReference type="PROSITE" id="PS50937">
    <property type="entry name" value="HTH_MERR_2"/>
    <property type="match status" value="1"/>
</dbReference>
<sequence>MTSGAPGSDDLTIGELAERSGIPASALRFYERQGLIRSRRTTGNQRRYHRSILRQVAFIRASQTVGIPLSDIGDVLALLPEGTVPTHEFWVRASQCWQDMLNARIKKLQRMRDLFTECIGCGCLSLEQCHLINAGDKLGKLGSGPRRLLKD</sequence>
<dbReference type="InterPro" id="IPR047057">
    <property type="entry name" value="MerR_fam"/>
</dbReference>
<keyword evidence="5" id="KW-0805">Transcription regulation</keyword>
<dbReference type="Proteomes" id="UP000469185">
    <property type="component" value="Unassembled WGS sequence"/>
</dbReference>
<comment type="caution">
    <text evidence="9">The sequence shown here is derived from an EMBL/GenBank/DDBJ whole genome shotgun (WGS) entry which is preliminary data.</text>
</comment>
<dbReference type="InterPro" id="IPR015358">
    <property type="entry name" value="Tscrpt_reg_MerR_DNA-bd"/>
</dbReference>
<dbReference type="Pfam" id="PF00376">
    <property type="entry name" value="MerR"/>
    <property type="match status" value="1"/>
</dbReference>
<dbReference type="AlphaFoldDB" id="A0A6N9YS28"/>
<dbReference type="InterPro" id="IPR010211">
    <property type="entry name" value="Redox-sen_tscrpt-act_SoxR"/>
</dbReference>
<keyword evidence="10" id="KW-1185">Reference proteome</keyword>
<keyword evidence="4" id="KW-0411">Iron-sulfur</keyword>
<evidence type="ECO:0000256" key="3">
    <source>
        <dbReference type="ARBA" id="ARBA00023004"/>
    </source>
</evidence>